<dbReference type="EMBL" id="RJLM01000006">
    <property type="protein sequence ID" value="RWX54665.1"/>
    <property type="molecule type" value="Genomic_DNA"/>
</dbReference>
<proteinExistence type="predicted"/>
<dbReference type="OrthoDB" id="9800864at2"/>
<name>A0A3S3S028_9GAMM</name>
<keyword evidence="2" id="KW-1185">Reference proteome</keyword>
<evidence type="ECO:0000313" key="1">
    <source>
        <dbReference type="EMBL" id="RWX54665.1"/>
    </source>
</evidence>
<sequence length="83" mass="8695">MSIAIPCPNCQQMGNSAATIIIEPVLLLQGGKFCCSICQASIELAESSIPTVSKGLKAYGGYQQDTHSLKHQGNAPVHTTPPV</sequence>
<dbReference type="Proteomes" id="UP000287563">
    <property type="component" value="Unassembled WGS sequence"/>
</dbReference>
<protein>
    <submittedName>
        <fullName evidence="1">Uncharacterized protein</fullName>
    </submittedName>
</protein>
<gene>
    <name evidence="1" type="ORF">EDI28_16420</name>
</gene>
<dbReference type="RefSeq" id="WP_128784934.1">
    <property type="nucleotide sequence ID" value="NZ_JAKJSG010000059.1"/>
</dbReference>
<comment type="caution">
    <text evidence="1">The sequence shown here is derived from an EMBL/GenBank/DDBJ whole genome shotgun (WGS) entry which is preliminary data.</text>
</comment>
<evidence type="ECO:0000313" key="2">
    <source>
        <dbReference type="Proteomes" id="UP000287563"/>
    </source>
</evidence>
<dbReference type="AlphaFoldDB" id="A0A3S3S028"/>
<accession>A0A3S3S028</accession>
<reference evidence="1 2" key="1">
    <citation type="submission" date="2018-11" db="EMBL/GenBank/DDBJ databases">
        <title>Photobacterium sp. BEI247 sp. nov., a marine bacterium isolated from Yongle Blue Hole in the South China Sea.</title>
        <authorList>
            <person name="Wang X."/>
        </authorList>
    </citation>
    <scope>NUCLEOTIDE SEQUENCE [LARGE SCALE GENOMIC DNA]</scope>
    <source>
        <strain evidence="2">BEI247</strain>
    </source>
</reference>
<organism evidence="1 2">
    <name type="scientific">Photobacterium chitinilyticum</name>
    <dbReference type="NCBI Taxonomy" id="2485123"/>
    <lineage>
        <taxon>Bacteria</taxon>
        <taxon>Pseudomonadati</taxon>
        <taxon>Pseudomonadota</taxon>
        <taxon>Gammaproteobacteria</taxon>
        <taxon>Vibrionales</taxon>
        <taxon>Vibrionaceae</taxon>
        <taxon>Photobacterium</taxon>
    </lineage>
</organism>